<feature type="region of interest" description="Disordered" evidence="1">
    <location>
        <begin position="73"/>
        <end position="351"/>
    </location>
</feature>
<name>A0A9P9BMW4_9PEZI</name>
<dbReference type="PANTHER" id="PTHR40132:SF1">
    <property type="entry name" value="PRE-MRNA-SPLICING FACTOR 38B"/>
    <property type="match status" value="1"/>
</dbReference>
<evidence type="ECO:0000313" key="2">
    <source>
        <dbReference type="EMBL" id="KAH7018212.1"/>
    </source>
</evidence>
<feature type="compositionally biased region" description="Polar residues" evidence="1">
    <location>
        <begin position="170"/>
        <end position="189"/>
    </location>
</feature>
<dbReference type="OrthoDB" id="2431475at2759"/>
<protein>
    <recommendedName>
        <fullName evidence="4">Pre-mRNA-splicing factor 38B</fullName>
    </recommendedName>
</protein>
<comment type="caution">
    <text evidence="2">The sequence shown here is derived from an EMBL/GenBank/DDBJ whole genome shotgun (WGS) entry which is preliminary data.</text>
</comment>
<organism evidence="2 3">
    <name type="scientific">Microdochium trichocladiopsis</name>
    <dbReference type="NCBI Taxonomy" id="1682393"/>
    <lineage>
        <taxon>Eukaryota</taxon>
        <taxon>Fungi</taxon>
        <taxon>Dikarya</taxon>
        <taxon>Ascomycota</taxon>
        <taxon>Pezizomycotina</taxon>
        <taxon>Sordariomycetes</taxon>
        <taxon>Xylariomycetidae</taxon>
        <taxon>Xylariales</taxon>
        <taxon>Microdochiaceae</taxon>
        <taxon>Microdochium</taxon>
    </lineage>
</organism>
<feature type="compositionally biased region" description="Basic and acidic residues" evidence="1">
    <location>
        <begin position="73"/>
        <end position="98"/>
    </location>
</feature>
<feature type="compositionally biased region" description="Basic and acidic residues" evidence="1">
    <location>
        <begin position="229"/>
        <end position="239"/>
    </location>
</feature>
<evidence type="ECO:0000256" key="1">
    <source>
        <dbReference type="SAM" id="MobiDB-lite"/>
    </source>
</evidence>
<feature type="compositionally biased region" description="Basic residues" evidence="1">
    <location>
        <begin position="255"/>
        <end position="273"/>
    </location>
</feature>
<gene>
    <name evidence="2" type="ORF">B0I36DRAFT_368253</name>
</gene>
<proteinExistence type="predicted"/>
<keyword evidence="3" id="KW-1185">Reference proteome</keyword>
<dbReference type="RefSeq" id="XP_046006479.1">
    <property type="nucleotide sequence ID" value="XM_046159590.1"/>
</dbReference>
<accession>A0A9P9BMW4</accession>
<feature type="compositionally biased region" description="Acidic residues" evidence="1">
    <location>
        <begin position="285"/>
        <end position="295"/>
    </location>
</feature>
<feature type="compositionally biased region" description="Basic and acidic residues" evidence="1">
    <location>
        <begin position="213"/>
        <end position="222"/>
    </location>
</feature>
<feature type="compositionally biased region" description="Basic and acidic residues" evidence="1">
    <location>
        <begin position="195"/>
        <end position="205"/>
    </location>
</feature>
<dbReference type="EMBL" id="JAGTJQ010000011">
    <property type="protein sequence ID" value="KAH7018212.1"/>
    <property type="molecule type" value="Genomic_DNA"/>
</dbReference>
<feature type="compositionally biased region" description="Basic and acidic residues" evidence="1">
    <location>
        <begin position="145"/>
        <end position="158"/>
    </location>
</feature>
<dbReference type="PANTHER" id="PTHR40132">
    <property type="entry name" value="PRE-MRNA-SPLICING FACTOR 38B"/>
    <property type="match status" value="1"/>
</dbReference>
<dbReference type="Proteomes" id="UP000756346">
    <property type="component" value="Unassembled WGS sequence"/>
</dbReference>
<evidence type="ECO:0008006" key="4">
    <source>
        <dbReference type="Google" id="ProtNLM"/>
    </source>
</evidence>
<sequence>MPEKEYPLLTDDYVAGLLSQEANDCSTKYSALGLDAYKSSKRPQNQPKPNTRFLNNIIRDTNSHNRALLAKESAESQARLRELEQAERDKQREQERLQRRARPGPADTRKRILGDIAAFISPGAASSSRATKRRRGEAEGAETAEDGRRGTDDRERSRPPRRSRGDTTSGRHSSSRSQDLFNESGTTRESAGRLNADKSRDDHDRKSRRRAYRDRSDDETSRSHKKSSRRDTSQDDAERGRHHHKSSRHKGERDRHHKIRSRSRSPARHKRSAPSRSSRTRDAPAEMESDSDPLDDLIGPTLPPKQDTVRARGRGAHASSSGIDGRFAADYDPTMDVGPEPASGSAEADWEGTVEAYRDRQKWRKQGAERLRSVGFTEDEIKRWETGDKKDETDVRWTKQGAVREWDRGKVVDTDGDVALEPEWGRLKGT</sequence>
<evidence type="ECO:0000313" key="3">
    <source>
        <dbReference type="Proteomes" id="UP000756346"/>
    </source>
</evidence>
<reference evidence="2" key="1">
    <citation type="journal article" date="2021" name="Nat. Commun.">
        <title>Genetic determinants of endophytism in the Arabidopsis root mycobiome.</title>
        <authorList>
            <person name="Mesny F."/>
            <person name="Miyauchi S."/>
            <person name="Thiergart T."/>
            <person name="Pickel B."/>
            <person name="Atanasova L."/>
            <person name="Karlsson M."/>
            <person name="Huettel B."/>
            <person name="Barry K.W."/>
            <person name="Haridas S."/>
            <person name="Chen C."/>
            <person name="Bauer D."/>
            <person name="Andreopoulos W."/>
            <person name="Pangilinan J."/>
            <person name="LaButti K."/>
            <person name="Riley R."/>
            <person name="Lipzen A."/>
            <person name="Clum A."/>
            <person name="Drula E."/>
            <person name="Henrissat B."/>
            <person name="Kohler A."/>
            <person name="Grigoriev I.V."/>
            <person name="Martin F.M."/>
            <person name="Hacquard S."/>
        </authorList>
    </citation>
    <scope>NUCLEOTIDE SEQUENCE</scope>
    <source>
        <strain evidence="2">MPI-CAGE-CH-0230</strain>
    </source>
</reference>
<dbReference type="AlphaFoldDB" id="A0A9P9BMW4"/>
<dbReference type="GeneID" id="70189136"/>